<dbReference type="SUPFAM" id="SSF46689">
    <property type="entry name" value="Homeodomain-like"/>
    <property type="match status" value="1"/>
</dbReference>
<evidence type="ECO:0000259" key="4">
    <source>
        <dbReference type="PROSITE" id="PS51071"/>
    </source>
</evidence>
<feature type="domain" description="SIS" evidence="5">
    <location>
        <begin position="107"/>
        <end position="248"/>
    </location>
</feature>
<dbReference type="InterPro" id="IPR046348">
    <property type="entry name" value="SIS_dom_sf"/>
</dbReference>
<dbReference type="Proteomes" id="UP000269374">
    <property type="component" value="Chromosome"/>
</dbReference>
<organism evidence="6 7">
    <name type="scientific">Lactococcus allomyrinae</name>
    <dbReference type="NCBI Taxonomy" id="2419773"/>
    <lineage>
        <taxon>Bacteria</taxon>
        <taxon>Bacillati</taxon>
        <taxon>Bacillota</taxon>
        <taxon>Bacilli</taxon>
        <taxon>Lactobacillales</taxon>
        <taxon>Streptococcaceae</taxon>
        <taxon>Lactococcus</taxon>
    </lineage>
</organism>
<keyword evidence="2" id="KW-0238">DNA-binding</keyword>
<evidence type="ECO:0000256" key="1">
    <source>
        <dbReference type="ARBA" id="ARBA00023015"/>
    </source>
</evidence>
<feature type="domain" description="HTH rpiR-type" evidence="4">
    <location>
        <begin position="1"/>
        <end position="75"/>
    </location>
</feature>
<sequence>MMDYNYEKVQTLNDLESSIFEYILKNETIASTMSIREMADVVHVSTATVMRMTKKLGFSGWKEFCYHLKNSVRELKVSTQYHENIRQFEFFLRNLSESEYIYKVSDAVALISNAKRIIFIGVGTSGALAEYGARYFSNSGLESHAITDLHQSLRARVGEDSLVVILSVSGETSLLVKSIIELKSKDIKIIVITNHDDSTLSKFSNITLSYEFKEIFSNYDAIENLTSSLPVIALIEILVSKVTESKKV</sequence>
<evidence type="ECO:0000313" key="6">
    <source>
        <dbReference type="EMBL" id="AYG00398.1"/>
    </source>
</evidence>
<keyword evidence="3" id="KW-0804">Transcription</keyword>
<dbReference type="Pfam" id="PF01418">
    <property type="entry name" value="HTH_6"/>
    <property type="match status" value="1"/>
</dbReference>
<dbReference type="EMBL" id="CP032627">
    <property type="protein sequence ID" value="AYG00398.1"/>
    <property type="molecule type" value="Genomic_DNA"/>
</dbReference>
<dbReference type="InterPro" id="IPR009057">
    <property type="entry name" value="Homeodomain-like_sf"/>
</dbReference>
<proteinExistence type="predicted"/>
<dbReference type="Pfam" id="PF01380">
    <property type="entry name" value="SIS"/>
    <property type="match status" value="1"/>
</dbReference>
<dbReference type="InterPro" id="IPR000281">
    <property type="entry name" value="HTH_RpiR"/>
</dbReference>
<keyword evidence="7" id="KW-1185">Reference proteome</keyword>
<dbReference type="PANTHER" id="PTHR30514">
    <property type="entry name" value="GLUCOKINASE"/>
    <property type="match status" value="1"/>
</dbReference>
<evidence type="ECO:0000259" key="5">
    <source>
        <dbReference type="PROSITE" id="PS51464"/>
    </source>
</evidence>
<dbReference type="PANTHER" id="PTHR30514:SF1">
    <property type="entry name" value="HTH-TYPE TRANSCRIPTIONAL REGULATOR HEXR-RELATED"/>
    <property type="match status" value="1"/>
</dbReference>
<keyword evidence="1" id="KW-0805">Transcription regulation</keyword>
<accession>A0A387BD35</accession>
<evidence type="ECO:0000256" key="3">
    <source>
        <dbReference type="ARBA" id="ARBA00023163"/>
    </source>
</evidence>
<dbReference type="InterPro" id="IPR047640">
    <property type="entry name" value="RpiR-like"/>
</dbReference>
<gene>
    <name evidence="6" type="ORF">D7I46_04405</name>
</gene>
<dbReference type="InterPro" id="IPR035472">
    <property type="entry name" value="RpiR-like_SIS"/>
</dbReference>
<dbReference type="InterPro" id="IPR036388">
    <property type="entry name" value="WH-like_DNA-bd_sf"/>
</dbReference>
<dbReference type="GO" id="GO:1901135">
    <property type="term" value="P:carbohydrate derivative metabolic process"/>
    <property type="evidence" value="ECO:0007669"/>
    <property type="project" value="InterPro"/>
</dbReference>
<dbReference type="InterPro" id="IPR001347">
    <property type="entry name" value="SIS_dom"/>
</dbReference>
<dbReference type="SUPFAM" id="SSF53697">
    <property type="entry name" value="SIS domain"/>
    <property type="match status" value="1"/>
</dbReference>
<reference evidence="6 7" key="1">
    <citation type="submission" date="2018-09" db="EMBL/GenBank/DDBJ databases">
        <title>Genome sequencing of strain 1JSPR-7.</title>
        <authorList>
            <person name="Heo J."/>
            <person name="Kim S.-J."/>
            <person name="Kwon S.-W."/>
        </authorList>
    </citation>
    <scope>NUCLEOTIDE SEQUENCE [LARGE SCALE GENOMIC DNA]</scope>
    <source>
        <strain evidence="6 7">1JSPR-7</strain>
    </source>
</reference>
<protein>
    <submittedName>
        <fullName evidence="6">MurR/RpiR family transcriptional regulator</fullName>
    </submittedName>
</protein>
<dbReference type="GO" id="GO:0003700">
    <property type="term" value="F:DNA-binding transcription factor activity"/>
    <property type="evidence" value="ECO:0007669"/>
    <property type="project" value="InterPro"/>
</dbReference>
<dbReference type="RefSeq" id="WP_120771786.1">
    <property type="nucleotide sequence ID" value="NZ_CP032627.1"/>
</dbReference>
<dbReference type="GO" id="GO:0003677">
    <property type="term" value="F:DNA binding"/>
    <property type="evidence" value="ECO:0007669"/>
    <property type="project" value="UniProtKB-KW"/>
</dbReference>
<evidence type="ECO:0000256" key="2">
    <source>
        <dbReference type="ARBA" id="ARBA00023125"/>
    </source>
</evidence>
<dbReference type="Gene3D" id="1.10.10.10">
    <property type="entry name" value="Winged helix-like DNA-binding domain superfamily/Winged helix DNA-binding domain"/>
    <property type="match status" value="1"/>
</dbReference>
<dbReference type="GO" id="GO:0097367">
    <property type="term" value="F:carbohydrate derivative binding"/>
    <property type="evidence" value="ECO:0007669"/>
    <property type="project" value="InterPro"/>
</dbReference>
<dbReference type="PROSITE" id="PS51464">
    <property type="entry name" value="SIS"/>
    <property type="match status" value="1"/>
</dbReference>
<dbReference type="OrthoDB" id="3684496at2"/>
<dbReference type="AlphaFoldDB" id="A0A387BD35"/>
<evidence type="ECO:0000313" key="7">
    <source>
        <dbReference type="Proteomes" id="UP000269374"/>
    </source>
</evidence>
<dbReference type="Gene3D" id="3.40.50.10490">
    <property type="entry name" value="Glucose-6-phosphate isomerase like protein, domain 1"/>
    <property type="match status" value="1"/>
</dbReference>
<dbReference type="CDD" id="cd05013">
    <property type="entry name" value="SIS_RpiR"/>
    <property type="match status" value="1"/>
</dbReference>
<dbReference type="KEGG" id="lact:D7I46_04405"/>
<name>A0A387BD35_9LACT</name>
<dbReference type="PROSITE" id="PS51071">
    <property type="entry name" value="HTH_RPIR"/>
    <property type="match status" value="1"/>
</dbReference>